<dbReference type="HOGENOM" id="CLU_847226_0_0_1"/>
<organism evidence="2 3">
    <name type="scientific">Arthroderma benhamiae (strain ATCC MYA-4681 / CBS 112371)</name>
    <name type="common">Trichophyton mentagrophytes</name>
    <dbReference type="NCBI Taxonomy" id="663331"/>
    <lineage>
        <taxon>Eukaryota</taxon>
        <taxon>Fungi</taxon>
        <taxon>Dikarya</taxon>
        <taxon>Ascomycota</taxon>
        <taxon>Pezizomycotina</taxon>
        <taxon>Eurotiomycetes</taxon>
        <taxon>Eurotiomycetidae</taxon>
        <taxon>Onygenales</taxon>
        <taxon>Arthrodermataceae</taxon>
        <taxon>Trichophyton</taxon>
    </lineage>
</organism>
<keyword evidence="3" id="KW-1185">Reference proteome</keyword>
<feature type="region of interest" description="Disordered" evidence="1">
    <location>
        <begin position="165"/>
        <end position="210"/>
    </location>
</feature>
<evidence type="ECO:0000313" key="2">
    <source>
        <dbReference type="EMBL" id="EFE30012.1"/>
    </source>
</evidence>
<evidence type="ECO:0000256" key="1">
    <source>
        <dbReference type="SAM" id="MobiDB-lite"/>
    </source>
</evidence>
<comment type="caution">
    <text evidence="2">The sequence shown here is derived from an EMBL/GenBank/DDBJ whole genome shotgun (WGS) entry which is preliminary data.</text>
</comment>
<gene>
    <name evidence="2" type="ORF">ARB_03353</name>
</gene>
<protein>
    <submittedName>
        <fullName evidence="2">Uncharacterized protein</fullName>
    </submittedName>
</protein>
<proteinExistence type="predicted"/>
<dbReference type="RefSeq" id="XP_003010652.1">
    <property type="nucleotide sequence ID" value="XM_003010606.1"/>
</dbReference>
<reference evidence="3" key="1">
    <citation type="journal article" date="2011" name="Genome Biol.">
        <title>Comparative and functional genomics provide insights into the pathogenicity of dermatophytic fungi.</title>
        <authorList>
            <person name="Burmester A."/>
            <person name="Shelest E."/>
            <person name="Gloeckner G."/>
            <person name="Heddergott C."/>
            <person name="Schindler S."/>
            <person name="Staib P."/>
            <person name="Heidel A."/>
            <person name="Felder M."/>
            <person name="Petzold A."/>
            <person name="Szafranski K."/>
            <person name="Feuermann M."/>
            <person name="Pedruzzi I."/>
            <person name="Priebe S."/>
            <person name="Groth M."/>
            <person name="Winkler R."/>
            <person name="Li W."/>
            <person name="Kniemeyer O."/>
            <person name="Schroeckh V."/>
            <person name="Hertweck C."/>
            <person name="Hube B."/>
            <person name="White T.C."/>
            <person name="Platzer M."/>
            <person name="Guthke R."/>
            <person name="Heitman J."/>
            <person name="Woestemeyer J."/>
            <person name="Zipfel P.F."/>
            <person name="Monod M."/>
            <person name="Brakhage A.A."/>
        </authorList>
    </citation>
    <scope>NUCLEOTIDE SEQUENCE [LARGE SCALE GENOMIC DNA]</scope>
    <source>
        <strain evidence="3">ATCC MYA-4681 / CBS 112371</strain>
    </source>
</reference>
<dbReference type="AlphaFoldDB" id="D4B4G4"/>
<feature type="compositionally biased region" description="Acidic residues" evidence="1">
    <location>
        <begin position="302"/>
        <end position="312"/>
    </location>
</feature>
<feature type="region of interest" description="Disordered" evidence="1">
    <location>
        <begin position="288"/>
        <end position="328"/>
    </location>
</feature>
<dbReference type="KEGG" id="abe:ARB_03353"/>
<dbReference type="Proteomes" id="UP000008866">
    <property type="component" value="Unassembled WGS sequence"/>
</dbReference>
<dbReference type="EMBL" id="ABSU01000034">
    <property type="protein sequence ID" value="EFE30012.1"/>
    <property type="molecule type" value="Genomic_DNA"/>
</dbReference>
<name>D4B4G4_ARTBC</name>
<dbReference type="GeneID" id="9524764"/>
<evidence type="ECO:0000313" key="3">
    <source>
        <dbReference type="Proteomes" id="UP000008866"/>
    </source>
</evidence>
<sequence>MIDNMLKSAVSHQIYSRQASGDLETFQLLNRAQSMGLYRHLDPSSHDTCTTEYELSKISEPEQGDDHGAPSNEEEVTTDLLAASDADLRRMLKTRASPKERGSESVEAWELSSLGCLHLVDRLFILHDSLFFSSLLSFIRSLLPSSTVYIFVFIYGVALSSNHTSEDIRARTGRNNNNKEEEEEEREPAQRGLHRRSSSRDKTPASSPSPVAFSITRSVLLLRLRLRYLSQLPSPSPSSALPGDDLVCCVAVVLAIANRALAVPASGDSVRSSSNLPSCFVLNAGRGKEKEIKKKKKKKKEEDDDEEDEEEAPSSSPLLSLSAQEAAG</sequence>
<feature type="compositionally biased region" description="Low complexity" evidence="1">
    <location>
        <begin position="313"/>
        <end position="322"/>
    </location>
</feature>
<accession>D4B4G4</accession>